<reference evidence="2" key="1">
    <citation type="journal article" date="2014" name="Int. J. Syst. Evol. Microbiol.">
        <title>Complete genome sequence of Corynebacterium casei LMG S-19264T (=DSM 44701T), isolated from a smear-ripened cheese.</title>
        <authorList>
            <consortium name="US DOE Joint Genome Institute (JGI-PGF)"/>
            <person name="Walter F."/>
            <person name="Albersmeier A."/>
            <person name="Kalinowski J."/>
            <person name="Ruckert C."/>
        </authorList>
    </citation>
    <scope>NUCLEOTIDE SEQUENCE</scope>
    <source>
        <strain evidence="2">CGMCC 1.15082</strain>
    </source>
</reference>
<reference evidence="2" key="2">
    <citation type="submission" date="2020-09" db="EMBL/GenBank/DDBJ databases">
        <authorList>
            <person name="Sun Q."/>
            <person name="Zhou Y."/>
        </authorList>
    </citation>
    <scope>NUCLEOTIDE SEQUENCE</scope>
    <source>
        <strain evidence="2">CGMCC 1.15082</strain>
    </source>
</reference>
<keyword evidence="3" id="KW-1185">Reference proteome</keyword>
<evidence type="ECO:0000313" key="3">
    <source>
        <dbReference type="Proteomes" id="UP000646478"/>
    </source>
</evidence>
<protein>
    <submittedName>
        <fullName evidence="2">Uncharacterized protein</fullName>
    </submittedName>
</protein>
<proteinExistence type="predicted"/>
<sequence>MKTGGGDGTFDGMEARVAKLESLAEGTRNTLDSMGRELVRIEAKIDSLASTVEKVADKVDRLTSDVAELKGRVSQMPTIFQLLGMVFAIMGATFAFIRFGLAGL</sequence>
<keyword evidence="1" id="KW-0812">Transmembrane</keyword>
<evidence type="ECO:0000313" key="2">
    <source>
        <dbReference type="EMBL" id="GGA97337.1"/>
    </source>
</evidence>
<accession>A0A916SF89</accession>
<dbReference type="AlphaFoldDB" id="A0A916SF89"/>
<gene>
    <name evidence="2" type="ORF">GCM10011491_27010</name>
</gene>
<dbReference type="Gene3D" id="1.20.5.340">
    <property type="match status" value="1"/>
</dbReference>
<dbReference type="Proteomes" id="UP000646478">
    <property type="component" value="Unassembled WGS sequence"/>
</dbReference>
<evidence type="ECO:0000256" key="1">
    <source>
        <dbReference type="SAM" id="Phobius"/>
    </source>
</evidence>
<feature type="transmembrane region" description="Helical" evidence="1">
    <location>
        <begin position="79"/>
        <end position="101"/>
    </location>
</feature>
<dbReference type="EMBL" id="BMHH01000010">
    <property type="protein sequence ID" value="GGA97337.1"/>
    <property type="molecule type" value="Genomic_DNA"/>
</dbReference>
<comment type="caution">
    <text evidence="2">The sequence shown here is derived from an EMBL/GenBank/DDBJ whole genome shotgun (WGS) entry which is preliminary data.</text>
</comment>
<name>A0A916SF89_9HYPH</name>
<keyword evidence="1" id="KW-1133">Transmembrane helix</keyword>
<organism evidence="2 3">
    <name type="scientific">Brucella endophytica</name>
    <dbReference type="NCBI Taxonomy" id="1963359"/>
    <lineage>
        <taxon>Bacteria</taxon>
        <taxon>Pseudomonadati</taxon>
        <taxon>Pseudomonadota</taxon>
        <taxon>Alphaproteobacteria</taxon>
        <taxon>Hyphomicrobiales</taxon>
        <taxon>Brucellaceae</taxon>
        <taxon>Brucella/Ochrobactrum group</taxon>
        <taxon>Brucella</taxon>
    </lineage>
</organism>
<keyword evidence="1" id="KW-0472">Membrane</keyword>